<dbReference type="Gene3D" id="3.40.50.300">
    <property type="entry name" value="P-loop containing nucleotide triphosphate hydrolases"/>
    <property type="match status" value="3"/>
</dbReference>
<dbReference type="InterPro" id="IPR003593">
    <property type="entry name" value="AAA+_ATPase"/>
</dbReference>
<keyword evidence="11" id="KW-1185">Reference proteome</keyword>
<dbReference type="InterPro" id="IPR027434">
    <property type="entry name" value="Homing_endonucl"/>
</dbReference>
<keyword evidence="8" id="KW-0651">Protein splicing</keyword>
<dbReference type="CDD" id="cd19519">
    <property type="entry name" value="RecA-like_CDC48_r1-like"/>
    <property type="match status" value="1"/>
</dbReference>
<dbReference type="Proteomes" id="UP000001901">
    <property type="component" value="Chromosome"/>
</dbReference>
<dbReference type="OrthoDB" id="77269at2157"/>
<dbReference type="InterPro" id="IPR003959">
    <property type="entry name" value="ATPase_AAA_core"/>
</dbReference>
<dbReference type="PRINTS" id="PR00830">
    <property type="entry name" value="ENDOLAPTASE"/>
</dbReference>
<dbReference type="SUPFAM" id="SSF52540">
    <property type="entry name" value="P-loop containing nucleoside triphosphate hydrolases"/>
    <property type="match status" value="2"/>
</dbReference>
<dbReference type="PANTHER" id="PTHR23077">
    <property type="entry name" value="AAA-FAMILY ATPASE"/>
    <property type="match status" value="1"/>
</dbReference>
<dbReference type="InterPro" id="IPR003338">
    <property type="entry name" value="CDC4_N-term_subdom"/>
</dbReference>
<protein>
    <submittedName>
        <fullName evidence="10">AAA family ATPase, CDC48 subfamily</fullName>
        <ecNumber evidence="10">3.6.1.3</ecNumber>
    </submittedName>
</protein>
<dbReference type="NCBIfam" id="TIGR01443">
    <property type="entry name" value="intein_Cterm"/>
    <property type="match status" value="1"/>
</dbReference>
<evidence type="ECO:0000256" key="4">
    <source>
        <dbReference type="ARBA" id="ARBA00022759"/>
    </source>
</evidence>
<comment type="similarity">
    <text evidence="1">Belongs to the AAA ATPase family. CDC48 subfamily.</text>
</comment>
<dbReference type="InterPro" id="IPR009010">
    <property type="entry name" value="Asp_de-COase-like_dom_sf"/>
</dbReference>
<dbReference type="Gene3D" id="3.10.28.10">
    <property type="entry name" value="Homing endonucleases"/>
    <property type="match status" value="1"/>
</dbReference>
<evidence type="ECO:0000313" key="11">
    <source>
        <dbReference type="Proteomes" id="UP000001901"/>
    </source>
</evidence>
<dbReference type="InterPro" id="IPR003586">
    <property type="entry name" value="Hint_dom_C"/>
</dbReference>
<dbReference type="Pfam" id="PF02933">
    <property type="entry name" value="CDC48_2"/>
    <property type="match status" value="1"/>
</dbReference>
<dbReference type="InterPro" id="IPR003587">
    <property type="entry name" value="Hint_dom_N"/>
</dbReference>
<dbReference type="eggNOG" id="arCOG03154">
    <property type="taxonomic scope" value="Archaea"/>
</dbReference>
<name>D2RHU9_ARCPA</name>
<dbReference type="AlphaFoldDB" id="D2RHU9"/>
<dbReference type="EMBL" id="CP001857">
    <property type="protein sequence ID" value="ADB57874.1"/>
    <property type="molecule type" value="Genomic_DNA"/>
</dbReference>
<dbReference type="HOGENOM" id="CLU_000688_12_2_2"/>
<dbReference type="InterPro" id="IPR029067">
    <property type="entry name" value="CDC48_domain_2-like_sf"/>
</dbReference>
<dbReference type="InterPro" id="IPR030934">
    <property type="entry name" value="Intein_C"/>
</dbReference>
<keyword evidence="2" id="KW-0540">Nuclease</keyword>
<dbReference type="InterPro" id="IPR006142">
    <property type="entry name" value="INTEIN"/>
</dbReference>
<keyword evidence="6" id="KW-0067">ATP-binding</keyword>
<evidence type="ECO:0000256" key="8">
    <source>
        <dbReference type="ARBA" id="ARBA00023000"/>
    </source>
</evidence>
<keyword evidence="7" id="KW-0404">Intron homing</keyword>
<dbReference type="Gene3D" id="2.40.40.20">
    <property type="match status" value="1"/>
</dbReference>
<evidence type="ECO:0000313" key="10">
    <source>
        <dbReference type="EMBL" id="ADB57874.1"/>
    </source>
</evidence>
<dbReference type="SMART" id="SM01073">
    <property type="entry name" value="CDC48_N"/>
    <property type="match status" value="1"/>
</dbReference>
<keyword evidence="4" id="KW-0255">Endonuclease</keyword>
<dbReference type="SMART" id="SM00305">
    <property type="entry name" value="HintC"/>
    <property type="match status" value="1"/>
</dbReference>
<dbReference type="Pfam" id="PF14528">
    <property type="entry name" value="LAGLIDADG_3"/>
    <property type="match status" value="2"/>
</dbReference>
<dbReference type="SUPFAM" id="SSF50692">
    <property type="entry name" value="ADC-like"/>
    <property type="match status" value="1"/>
</dbReference>
<feature type="domain" description="DOD-type homing endonuclease" evidence="9">
    <location>
        <begin position="720"/>
        <end position="845"/>
    </location>
</feature>
<dbReference type="Pfam" id="PF02359">
    <property type="entry name" value="CDC48_N"/>
    <property type="match status" value="1"/>
</dbReference>
<dbReference type="SUPFAM" id="SSF54585">
    <property type="entry name" value="Cdc48 domain 2-like"/>
    <property type="match status" value="1"/>
</dbReference>
<dbReference type="SMART" id="SM00306">
    <property type="entry name" value="HintN"/>
    <property type="match status" value="1"/>
</dbReference>
<dbReference type="EC" id="3.6.1.3" evidence="10"/>
<sequence>MSLTDKKEAVLRVAEAYYRDVGRGIARIDPEVMEKLGLQSGDVIEIIGKETVPAIVWPGYPEDRGKGIIRIDGSIRNNAGVGIGDRVRIRKVEARPAEKIVLAPTEPVRLMGGEAYLLRLLEGRPVKRGQKIRVEVFGHVLTFVIVSTKPTGVVIVNRDTDIELKERPVEEIKRNVPNVTYEDIGGLKRELRLVREMIELPLKHPELFQRLGIDPPKGVLLYGPPGTGKTLIAKAVANEVDAHFIPVSGPEIMSKYYGESEQRLREIFEEAKENAPSIIFFDEIDAIAPKREEVTGEVERRVVAQLLALMDGLEARGDVIVIGATNRPDAIDPALRRPGRFDREIEIGVPDREGRKEILQIHTRGMPIEPDYNRNDVLKVLRQMKEEGKNVDKFIERVEKATSEEEIVNILKEDEEIFSEVRNRLIDLMLEELADLTVGFVGADLAALAKEAAMHALRKRIESGEIDVEAEEIPEEVLERLKVTKEDFLEALKLIEPSAMREVLVEIPKVTWDDVGGLEHAKQELREAIEWPLKYPDIYRATGIKPPKGILLYGPPGTGKTLLAKAVANEANANFISVKGPELLSKWVGESITGDEIVLAKVNGKLKVLTAEELYNAWMNGEEIEIPCIRFESDEVVFSKLERVAKHVRRTPIYEIRTKTGRIVKVTADHSIFTIRNGEIVPIKTSELKKGDIVLIPQYLPELHEDEVEGVKINEDLALLIGLYIAEGSMNKGRVRIHTRDEDIIEKLNEICEKLGLEGKYYDDGSYHIKGLKFFEHFGVGAKNKRLGDALSLRRDLLAKVLQGYFSGDGSFYLKNHKRSAFIEAVTTSRQLANELLVALQRFGIVANLKVRRNRCGNYEYRILIGRTEFIRIFAEEIGFIQKDKMVRINEFLMSRRWTRGKTDVPAELVNCSNVDVLSDRVALKLGYKVKALFFDRVSSIRKLNREDKFVYDLVEVVEGSNFIAGGIVVHNSERHVREMFRKAKQVAPCILFFDEIDALAPRRGLGADTNVTERVVSQLLTELDGIEELKDVFVIAATNRPDMIDPALLRPGRIERHIYIPPPDKAGRKEIFKIHLRGKPLAFDDEDVRKAVELLKAENKEFDKVKSAQDIDKLPDELRRKLEEKLRELICEWLAEKTEGYTGADIEAVCREAGMLAIREAVKPGMTKEEAKEIAKRIRITKRHLEKAIERVKPSLTKEDLKKYEEIMETFHKMYA</sequence>
<keyword evidence="3" id="KW-0547">Nucleotide-binding</keyword>
<dbReference type="SUPFAM" id="SSF55608">
    <property type="entry name" value="Homing endonucleases"/>
    <property type="match status" value="2"/>
</dbReference>
<keyword evidence="10" id="KW-0378">Hydrolase</keyword>
<dbReference type="Pfam" id="PF17862">
    <property type="entry name" value="AAA_lid_3"/>
    <property type="match status" value="2"/>
</dbReference>
<evidence type="ECO:0000259" key="9">
    <source>
        <dbReference type="PROSITE" id="PS50819"/>
    </source>
</evidence>
<dbReference type="FunFam" id="3.40.50.300:FF:000012">
    <property type="entry name" value="Transitional endoplasmic reticulum ATPase"/>
    <property type="match status" value="1"/>
</dbReference>
<dbReference type="FunFam" id="3.40.50.300:FF:002861">
    <property type="entry name" value="Cell division control protein 48 homolog E"/>
    <property type="match status" value="1"/>
</dbReference>
<dbReference type="InterPro" id="IPR003960">
    <property type="entry name" value="ATPase_AAA_CS"/>
</dbReference>
<dbReference type="InterPro" id="IPR041569">
    <property type="entry name" value="AAA_lid_3"/>
</dbReference>
<dbReference type="InterPro" id="IPR027417">
    <property type="entry name" value="P-loop_NTPase"/>
</dbReference>
<dbReference type="SMART" id="SM00382">
    <property type="entry name" value="AAA"/>
    <property type="match status" value="2"/>
</dbReference>
<dbReference type="Gene3D" id="1.10.8.60">
    <property type="match status" value="2"/>
</dbReference>
<dbReference type="CDD" id="cd00081">
    <property type="entry name" value="Hint"/>
    <property type="match status" value="1"/>
</dbReference>
<dbReference type="PaxDb" id="572546-Arcpr_0811"/>
<evidence type="ECO:0000256" key="1">
    <source>
        <dbReference type="ARBA" id="ARBA00009833"/>
    </source>
</evidence>
<dbReference type="GO" id="GO:0016539">
    <property type="term" value="P:intein-mediated protein splicing"/>
    <property type="evidence" value="ECO:0007669"/>
    <property type="project" value="InterPro"/>
</dbReference>
<evidence type="ECO:0000256" key="7">
    <source>
        <dbReference type="ARBA" id="ARBA00022886"/>
    </source>
</evidence>
<keyword evidence="5" id="KW-0068">Autocatalytic cleavage</keyword>
<dbReference type="eggNOG" id="arCOG01308">
    <property type="taxonomic scope" value="Archaea"/>
</dbReference>
<dbReference type="GO" id="GO:0005524">
    <property type="term" value="F:ATP binding"/>
    <property type="evidence" value="ECO:0007669"/>
    <property type="project" value="UniProtKB-KW"/>
</dbReference>
<evidence type="ECO:0000256" key="6">
    <source>
        <dbReference type="ARBA" id="ARBA00022840"/>
    </source>
</evidence>
<dbReference type="InterPro" id="IPR005938">
    <property type="entry name" value="AAA_ATPase_CDC48"/>
</dbReference>
<dbReference type="PROSITE" id="PS50819">
    <property type="entry name" value="INTEIN_ENDONUCLEASE"/>
    <property type="match status" value="1"/>
</dbReference>
<dbReference type="GO" id="GO:0016887">
    <property type="term" value="F:ATP hydrolysis activity"/>
    <property type="evidence" value="ECO:0007669"/>
    <property type="project" value="InterPro"/>
</dbReference>
<dbReference type="Pfam" id="PF00004">
    <property type="entry name" value="AAA"/>
    <property type="match status" value="3"/>
</dbReference>
<organism evidence="10 11">
    <name type="scientific">Archaeoglobus profundus (strain DSM 5631 / JCM 9629 / NBRC 100127 / Av18)</name>
    <dbReference type="NCBI Taxonomy" id="572546"/>
    <lineage>
        <taxon>Archaea</taxon>
        <taxon>Methanobacteriati</taxon>
        <taxon>Methanobacteriota</taxon>
        <taxon>Archaeoglobi</taxon>
        <taxon>Archaeoglobales</taxon>
        <taxon>Archaeoglobaceae</taxon>
        <taxon>Archaeoglobus</taxon>
    </lineage>
</organism>
<dbReference type="NCBIfam" id="TIGR01445">
    <property type="entry name" value="intein_Nterm"/>
    <property type="match status" value="1"/>
</dbReference>
<dbReference type="InterPro" id="IPR006141">
    <property type="entry name" value="Intein_N"/>
</dbReference>
<dbReference type="KEGG" id="apo:Arcpr_0811"/>
<dbReference type="PROSITE" id="PS50817">
    <property type="entry name" value="INTEIN_N_TER"/>
    <property type="match status" value="1"/>
</dbReference>
<reference evidence="10 11" key="1">
    <citation type="journal article" date="2010" name="Stand. Genomic Sci.">
        <title>Complete genome sequence of Archaeoglobus profundus type strain (AV18).</title>
        <authorList>
            <person name="von Jan M."/>
            <person name="Lapidus A."/>
            <person name="Del Rio T.G."/>
            <person name="Copeland A."/>
            <person name="Tice H."/>
            <person name="Cheng J.F."/>
            <person name="Lucas S."/>
            <person name="Chen F."/>
            <person name="Nolan M."/>
            <person name="Goodwin L."/>
            <person name="Han C."/>
            <person name="Pitluck S."/>
            <person name="Liolios K."/>
            <person name="Ivanova N."/>
            <person name="Mavromatis K."/>
            <person name="Ovchinnikova G."/>
            <person name="Chertkov O."/>
            <person name="Pati A."/>
            <person name="Chen A."/>
            <person name="Palaniappan K."/>
            <person name="Land M."/>
            <person name="Hauser L."/>
            <person name="Chang Y.J."/>
            <person name="Jeffries C.D."/>
            <person name="Saunders E."/>
            <person name="Brettin T."/>
            <person name="Detter J.C."/>
            <person name="Chain P."/>
            <person name="Eichinger K."/>
            <person name="Huber H."/>
            <person name="Spring S."/>
            <person name="Rohde M."/>
            <person name="Goker M."/>
            <person name="Wirth R."/>
            <person name="Woyke T."/>
            <person name="Bristow J."/>
            <person name="Eisen J.A."/>
            <person name="Markowitz V."/>
            <person name="Hugenholtz P."/>
            <person name="Kyrpides N.C."/>
            <person name="Klenk H.P."/>
        </authorList>
    </citation>
    <scope>NUCLEOTIDE SEQUENCE [LARGE SCALE GENOMIC DNA]</scope>
    <source>
        <strain evidence="11">DSM 5631 / JCM 9629 / NBRC 100127 / Av18</strain>
    </source>
</reference>
<dbReference type="PROSITE" id="PS50818">
    <property type="entry name" value="INTEIN_C_TER"/>
    <property type="match status" value="1"/>
</dbReference>
<evidence type="ECO:0000256" key="5">
    <source>
        <dbReference type="ARBA" id="ARBA00022813"/>
    </source>
</evidence>
<evidence type="ECO:0000256" key="3">
    <source>
        <dbReference type="ARBA" id="ARBA00022741"/>
    </source>
</evidence>
<dbReference type="PROSITE" id="PS00674">
    <property type="entry name" value="AAA"/>
    <property type="match status" value="2"/>
</dbReference>
<dbReference type="InterPro" id="IPR050168">
    <property type="entry name" value="AAA_ATPase_domain"/>
</dbReference>
<proteinExistence type="inferred from homology"/>
<dbReference type="InterPro" id="IPR036844">
    <property type="entry name" value="Hint_dom_sf"/>
</dbReference>
<dbReference type="NCBIfam" id="TIGR01243">
    <property type="entry name" value="CDC48"/>
    <property type="match status" value="1"/>
</dbReference>
<dbReference type="InterPro" id="IPR004042">
    <property type="entry name" value="Intein_endonuc_central"/>
</dbReference>
<dbReference type="PANTHER" id="PTHR23077:SF171">
    <property type="entry name" value="NUCLEAR VALOSIN-CONTAINING PROTEIN-LIKE"/>
    <property type="match status" value="1"/>
</dbReference>
<dbReference type="FunFam" id="2.40.40.20:FF:000007">
    <property type="entry name" value="AAA family ATPase"/>
    <property type="match status" value="1"/>
</dbReference>
<dbReference type="InterPro" id="IPR004201">
    <property type="entry name" value="Cdc48_dom2"/>
</dbReference>
<dbReference type="SMART" id="SM01072">
    <property type="entry name" value="CDC48_2"/>
    <property type="match status" value="1"/>
</dbReference>
<gene>
    <name evidence="10" type="ordered locus">Arcpr_0811</name>
</gene>
<dbReference type="PRINTS" id="PR00379">
    <property type="entry name" value="INTEIN"/>
</dbReference>
<dbReference type="Gene3D" id="3.10.330.10">
    <property type="match status" value="1"/>
</dbReference>
<dbReference type="STRING" id="572546.Arcpr_0811"/>
<dbReference type="GO" id="GO:0006314">
    <property type="term" value="P:intron homing"/>
    <property type="evidence" value="ECO:0007669"/>
    <property type="project" value="UniProtKB-KW"/>
</dbReference>
<dbReference type="GO" id="GO:0005737">
    <property type="term" value="C:cytoplasm"/>
    <property type="evidence" value="ECO:0007669"/>
    <property type="project" value="UniProtKB-ARBA"/>
</dbReference>
<dbReference type="InterPro" id="IPR004860">
    <property type="entry name" value="LAGLIDADG_dom"/>
</dbReference>
<dbReference type="GO" id="GO:0004519">
    <property type="term" value="F:endonuclease activity"/>
    <property type="evidence" value="ECO:0007669"/>
    <property type="project" value="UniProtKB-KW"/>
</dbReference>
<dbReference type="SUPFAM" id="SSF51294">
    <property type="entry name" value="Hedgehog/intein (Hint) domain"/>
    <property type="match status" value="1"/>
</dbReference>
<accession>D2RHU9</accession>
<evidence type="ECO:0000256" key="2">
    <source>
        <dbReference type="ARBA" id="ARBA00022722"/>
    </source>
</evidence>